<sequence length="86" mass="9449">MLRSLQGPQQGRGPGEKSFEGKRCPENQVQVHHKELLQQKKDRPGPDKFSLEDQAPTICSAGPGLLKNKNKSGGEESSHTNDVARE</sequence>
<dbReference type="AlphaFoldDB" id="A0A8X6HBV9"/>
<name>A0A8X6HBV9_TRICU</name>
<keyword evidence="3" id="KW-1185">Reference proteome</keyword>
<organism evidence="2 3">
    <name type="scientific">Trichonephila clavata</name>
    <name type="common">Joro spider</name>
    <name type="synonym">Nephila clavata</name>
    <dbReference type="NCBI Taxonomy" id="2740835"/>
    <lineage>
        <taxon>Eukaryota</taxon>
        <taxon>Metazoa</taxon>
        <taxon>Ecdysozoa</taxon>
        <taxon>Arthropoda</taxon>
        <taxon>Chelicerata</taxon>
        <taxon>Arachnida</taxon>
        <taxon>Araneae</taxon>
        <taxon>Araneomorphae</taxon>
        <taxon>Entelegynae</taxon>
        <taxon>Araneoidea</taxon>
        <taxon>Nephilidae</taxon>
        <taxon>Trichonephila</taxon>
    </lineage>
</organism>
<protein>
    <submittedName>
        <fullName evidence="2">Uncharacterized protein</fullName>
    </submittedName>
</protein>
<gene>
    <name evidence="2" type="ORF">TNCT_428591</name>
</gene>
<comment type="caution">
    <text evidence="2">The sequence shown here is derived from an EMBL/GenBank/DDBJ whole genome shotgun (WGS) entry which is preliminary data.</text>
</comment>
<reference evidence="2" key="1">
    <citation type="submission" date="2020-07" db="EMBL/GenBank/DDBJ databases">
        <title>Multicomponent nature underlies the extraordinary mechanical properties of spider dragline silk.</title>
        <authorList>
            <person name="Kono N."/>
            <person name="Nakamura H."/>
            <person name="Mori M."/>
            <person name="Yoshida Y."/>
            <person name="Ohtoshi R."/>
            <person name="Malay A.D."/>
            <person name="Moran D.A.P."/>
            <person name="Tomita M."/>
            <person name="Numata K."/>
            <person name="Arakawa K."/>
        </authorList>
    </citation>
    <scope>NUCLEOTIDE SEQUENCE</scope>
</reference>
<evidence type="ECO:0000313" key="2">
    <source>
        <dbReference type="EMBL" id="GFR20503.1"/>
    </source>
</evidence>
<evidence type="ECO:0000313" key="3">
    <source>
        <dbReference type="Proteomes" id="UP000887116"/>
    </source>
</evidence>
<feature type="region of interest" description="Disordered" evidence="1">
    <location>
        <begin position="1"/>
        <end position="86"/>
    </location>
</feature>
<feature type="compositionally biased region" description="Basic and acidic residues" evidence="1">
    <location>
        <begin position="32"/>
        <end position="51"/>
    </location>
</feature>
<evidence type="ECO:0000256" key="1">
    <source>
        <dbReference type="SAM" id="MobiDB-lite"/>
    </source>
</evidence>
<feature type="compositionally biased region" description="Basic and acidic residues" evidence="1">
    <location>
        <begin position="72"/>
        <end position="86"/>
    </location>
</feature>
<feature type="compositionally biased region" description="Basic and acidic residues" evidence="1">
    <location>
        <begin position="14"/>
        <end position="25"/>
    </location>
</feature>
<dbReference type="Proteomes" id="UP000887116">
    <property type="component" value="Unassembled WGS sequence"/>
</dbReference>
<proteinExistence type="predicted"/>
<dbReference type="EMBL" id="BMAO01018078">
    <property type="protein sequence ID" value="GFR20503.1"/>
    <property type="molecule type" value="Genomic_DNA"/>
</dbReference>
<accession>A0A8X6HBV9</accession>